<feature type="region of interest" description="Disordered" evidence="1">
    <location>
        <begin position="34"/>
        <end position="64"/>
    </location>
</feature>
<proteinExistence type="predicted"/>
<gene>
    <name evidence="2" type="ORF">GALL_293650</name>
</gene>
<protein>
    <submittedName>
        <fullName evidence="2">Uncharacterized protein</fullName>
    </submittedName>
</protein>
<dbReference type="AlphaFoldDB" id="A0A1J5QYS5"/>
<name>A0A1J5QYS5_9ZZZZ</name>
<comment type="caution">
    <text evidence="2">The sequence shown here is derived from an EMBL/GenBank/DDBJ whole genome shotgun (WGS) entry which is preliminary data.</text>
</comment>
<evidence type="ECO:0000313" key="2">
    <source>
        <dbReference type="EMBL" id="OIQ88760.1"/>
    </source>
</evidence>
<organism evidence="2">
    <name type="scientific">mine drainage metagenome</name>
    <dbReference type="NCBI Taxonomy" id="410659"/>
    <lineage>
        <taxon>unclassified sequences</taxon>
        <taxon>metagenomes</taxon>
        <taxon>ecological metagenomes</taxon>
    </lineage>
</organism>
<dbReference type="EMBL" id="MLJW01000359">
    <property type="protein sequence ID" value="OIQ88760.1"/>
    <property type="molecule type" value="Genomic_DNA"/>
</dbReference>
<reference evidence="2" key="1">
    <citation type="submission" date="2016-10" db="EMBL/GenBank/DDBJ databases">
        <title>Sequence of Gallionella enrichment culture.</title>
        <authorList>
            <person name="Poehlein A."/>
            <person name="Muehling M."/>
            <person name="Daniel R."/>
        </authorList>
    </citation>
    <scope>NUCLEOTIDE SEQUENCE</scope>
</reference>
<accession>A0A1J5QYS5</accession>
<evidence type="ECO:0000256" key="1">
    <source>
        <dbReference type="SAM" id="MobiDB-lite"/>
    </source>
</evidence>
<sequence>MRNRDLRAGLDVKKTRRTGDRLLNRVGGAGMLVRHRARDGPKPSRIGGPAPGRQSPASDHRRAASRCHMASDTCQPTRCAIGTTKADAIVTLVLTVAAYAPIRSAAWCR</sequence>